<proteinExistence type="predicted"/>
<feature type="non-terminal residue" evidence="1">
    <location>
        <position position="1"/>
    </location>
</feature>
<sequence length="120" mass="14114">EEEGKSLIFASDAEFNLDEMENIQDYLNYFRGADVLVFDTQYTFEESLQKIDWGHSSASMATDIALRANVKRLVMFHHDPSYDDEKLDAFYLRALKYKEMFDPHNRLEIIMAYEGLELEV</sequence>
<protein>
    <submittedName>
        <fullName evidence="1">MBL fold metallo-hydrolase</fullName>
    </submittedName>
</protein>
<comment type="caution">
    <text evidence="1">The sequence shown here is derived from an EMBL/GenBank/DDBJ whole genome shotgun (WGS) entry which is preliminary data.</text>
</comment>
<accession>A0AA40WFP5</accession>
<dbReference type="InterPro" id="IPR036866">
    <property type="entry name" value="RibonucZ/Hydroxyglut_hydro"/>
</dbReference>
<dbReference type="Proteomes" id="UP000644282">
    <property type="component" value="Unassembled WGS sequence"/>
</dbReference>
<evidence type="ECO:0000313" key="1">
    <source>
        <dbReference type="EMBL" id="MBE8432464.1"/>
    </source>
</evidence>
<name>A0AA40WFP5_LEPIR</name>
<evidence type="ECO:0000313" key="2">
    <source>
        <dbReference type="Proteomes" id="UP000644282"/>
    </source>
</evidence>
<reference evidence="1" key="1">
    <citation type="submission" date="2020-10" db="EMBL/GenBank/DDBJ databases">
        <title>New Zealand Leptospira genomics.</title>
        <authorList>
            <person name="Wilkinson D.A."/>
            <person name="Nisa S."/>
            <person name="Moinet M."/>
            <person name="Benschop J."/>
        </authorList>
    </citation>
    <scope>NUCLEOTIDE SEQUENCE</scope>
    <source>
        <strain evidence="1">ESR8</strain>
    </source>
</reference>
<organism evidence="1 2">
    <name type="scientific">Leptospira interrogans serovar Pomona</name>
    <dbReference type="NCBI Taxonomy" id="44276"/>
    <lineage>
        <taxon>Bacteria</taxon>
        <taxon>Pseudomonadati</taxon>
        <taxon>Spirochaetota</taxon>
        <taxon>Spirochaetia</taxon>
        <taxon>Leptospirales</taxon>
        <taxon>Leptospiraceae</taxon>
        <taxon>Leptospira</taxon>
    </lineage>
</organism>
<dbReference type="EMBL" id="JADDXF010000684">
    <property type="protein sequence ID" value="MBE8432464.1"/>
    <property type="molecule type" value="Genomic_DNA"/>
</dbReference>
<dbReference type="Gene3D" id="3.60.15.10">
    <property type="entry name" value="Ribonuclease Z/Hydroxyacylglutathione hydrolase-like"/>
    <property type="match status" value="1"/>
</dbReference>
<dbReference type="SUPFAM" id="SSF56281">
    <property type="entry name" value="Metallo-hydrolase/oxidoreductase"/>
    <property type="match status" value="1"/>
</dbReference>
<gene>
    <name evidence="1" type="ORF">IQB77_22500</name>
</gene>
<dbReference type="AlphaFoldDB" id="A0AA40WFP5"/>